<dbReference type="Proteomes" id="UP000509222">
    <property type="component" value="Chromosome"/>
</dbReference>
<comment type="catalytic activity">
    <reaction evidence="8">
        <text>L-tyrosyl-[protein] + ATP = O-phospho-L-tyrosyl-[protein] + ADP + H(+)</text>
        <dbReference type="Rhea" id="RHEA:10596"/>
        <dbReference type="Rhea" id="RHEA-COMP:10136"/>
        <dbReference type="Rhea" id="RHEA-COMP:20101"/>
        <dbReference type="ChEBI" id="CHEBI:15378"/>
        <dbReference type="ChEBI" id="CHEBI:30616"/>
        <dbReference type="ChEBI" id="CHEBI:46858"/>
        <dbReference type="ChEBI" id="CHEBI:61978"/>
        <dbReference type="ChEBI" id="CHEBI:456216"/>
        <dbReference type="EC" id="2.7.10.2"/>
    </reaction>
</comment>
<evidence type="ECO:0000256" key="5">
    <source>
        <dbReference type="ARBA" id="ARBA00022777"/>
    </source>
</evidence>
<name>A0A1G8J9H1_9BACL</name>
<dbReference type="EMBL" id="CP051177">
    <property type="protein sequence ID" value="QKX49411.1"/>
    <property type="molecule type" value="Genomic_DNA"/>
</dbReference>
<comment type="similarity">
    <text evidence="1">Belongs to the CpsD/CapB family.</text>
</comment>
<dbReference type="Pfam" id="PF13614">
    <property type="entry name" value="AAA_31"/>
    <property type="match status" value="1"/>
</dbReference>
<dbReference type="PANTHER" id="PTHR32309:SF13">
    <property type="entry name" value="FERRIC ENTEROBACTIN TRANSPORT PROTEIN FEPE"/>
    <property type="match status" value="1"/>
</dbReference>
<keyword evidence="3" id="KW-0808">Transferase</keyword>
<keyword evidence="7" id="KW-0829">Tyrosine-protein kinase</keyword>
<dbReference type="InterPro" id="IPR027417">
    <property type="entry name" value="P-loop_NTPase"/>
</dbReference>
<dbReference type="OrthoDB" id="9794577at2"/>
<dbReference type="GO" id="GO:0042802">
    <property type="term" value="F:identical protein binding"/>
    <property type="evidence" value="ECO:0007669"/>
    <property type="project" value="UniProtKB-ARBA"/>
</dbReference>
<evidence type="ECO:0000256" key="4">
    <source>
        <dbReference type="ARBA" id="ARBA00022741"/>
    </source>
</evidence>
<evidence type="ECO:0000256" key="6">
    <source>
        <dbReference type="ARBA" id="ARBA00022840"/>
    </source>
</evidence>
<dbReference type="STRING" id="459472.SAMN04487975_11428"/>
<feature type="domain" description="AAA" evidence="9">
    <location>
        <begin position="58"/>
        <end position="186"/>
    </location>
</feature>
<dbReference type="SUPFAM" id="SSF52540">
    <property type="entry name" value="P-loop containing nucleoside triphosphate hydrolases"/>
    <property type="match status" value="1"/>
</dbReference>
<keyword evidence="11" id="KW-1185">Reference proteome</keyword>
<dbReference type="GO" id="GO:0005886">
    <property type="term" value="C:plasma membrane"/>
    <property type="evidence" value="ECO:0007669"/>
    <property type="project" value="UniProtKB-ARBA"/>
</dbReference>
<keyword evidence="4" id="KW-0547">Nucleotide-binding</keyword>
<keyword evidence="5 10" id="KW-0418">Kinase</keyword>
<dbReference type="InterPro" id="IPR050445">
    <property type="entry name" value="Bact_polysacc_biosynth/exp"/>
</dbReference>
<proteinExistence type="inferred from homology"/>
<evidence type="ECO:0000256" key="7">
    <source>
        <dbReference type="ARBA" id="ARBA00023137"/>
    </source>
</evidence>
<evidence type="ECO:0000313" key="11">
    <source>
        <dbReference type="Proteomes" id="UP000509222"/>
    </source>
</evidence>
<dbReference type="GO" id="GO:0004715">
    <property type="term" value="F:non-membrane spanning protein tyrosine kinase activity"/>
    <property type="evidence" value="ECO:0007669"/>
    <property type="project" value="UniProtKB-EC"/>
</dbReference>
<dbReference type="FunFam" id="3.40.50.300:FF:000527">
    <property type="entry name" value="Tyrosine-protein kinase etk"/>
    <property type="match status" value="1"/>
</dbReference>
<keyword evidence="6" id="KW-0067">ATP-binding</keyword>
<dbReference type="GO" id="GO:0005524">
    <property type="term" value="F:ATP binding"/>
    <property type="evidence" value="ECO:0007669"/>
    <property type="project" value="UniProtKB-KW"/>
</dbReference>
<dbReference type="CDD" id="cd05387">
    <property type="entry name" value="BY-kinase"/>
    <property type="match status" value="1"/>
</dbReference>
<evidence type="ECO:0000256" key="2">
    <source>
        <dbReference type="ARBA" id="ARBA00011903"/>
    </source>
</evidence>
<evidence type="ECO:0000256" key="8">
    <source>
        <dbReference type="ARBA" id="ARBA00051245"/>
    </source>
</evidence>
<evidence type="ECO:0000256" key="3">
    <source>
        <dbReference type="ARBA" id="ARBA00022679"/>
    </source>
</evidence>
<dbReference type="EC" id="2.7.10.2" evidence="2"/>
<dbReference type="InterPro" id="IPR025669">
    <property type="entry name" value="AAA_dom"/>
</dbReference>
<gene>
    <name evidence="10" type="ORF">HF394_01795</name>
</gene>
<protein>
    <recommendedName>
        <fullName evidence="2">non-specific protein-tyrosine kinase</fullName>
        <ecNumber evidence="2">2.7.10.2</ecNumber>
    </recommendedName>
</protein>
<evidence type="ECO:0000256" key="1">
    <source>
        <dbReference type="ARBA" id="ARBA00007316"/>
    </source>
</evidence>
<dbReference type="InterPro" id="IPR005702">
    <property type="entry name" value="Wzc-like_C"/>
</dbReference>
<reference evidence="11" key="1">
    <citation type="submission" date="2020-06" db="EMBL/GenBank/DDBJ databases">
        <title>Isolation of Planomicrobium glaciei.</title>
        <authorList>
            <person name="Malisova L."/>
            <person name="Safrankova R."/>
            <person name="Jakubu V."/>
            <person name="Spanelova P."/>
        </authorList>
    </citation>
    <scope>NUCLEOTIDE SEQUENCE [LARGE SCALE GENOMIC DNA]</scope>
    <source>
        <strain evidence="11">NRL-ATB46093</strain>
    </source>
</reference>
<dbReference type="NCBIfam" id="TIGR01007">
    <property type="entry name" value="eps_fam"/>
    <property type="match status" value="1"/>
</dbReference>
<evidence type="ECO:0000313" key="10">
    <source>
        <dbReference type="EMBL" id="QKX49411.1"/>
    </source>
</evidence>
<sequence>MWTQKKSKGSATRKLVGHTKPQALVNEQYRTIRTNINFSLPGDDTKTILFTSAAKEEGKSTTSCNMAIVFAEAGKRVLLVDADMRRPTLHHSFQLSNKIGLSNLLLKKGRLQDCVKRSGVVGLDLLLCGQIPPNPAELLSSPALDDLLEEMKARYDLIIIDSPPLLAVTDSKILANKCDATVLVVNTGKTEKDSVKKARDALVTSKAFILGVVMNNYELTKENYYYHNYNS</sequence>
<organism evidence="10 11">
    <name type="scientific">Planococcus glaciei</name>
    <dbReference type="NCBI Taxonomy" id="459472"/>
    <lineage>
        <taxon>Bacteria</taxon>
        <taxon>Bacillati</taxon>
        <taxon>Bacillota</taxon>
        <taxon>Bacilli</taxon>
        <taxon>Bacillales</taxon>
        <taxon>Caryophanaceae</taxon>
        <taxon>Planococcus</taxon>
    </lineage>
</organism>
<accession>A0A1G8J9H1</accession>
<dbReference type="eggNOG" id="COG0489">
    <property type="taxonomic scope" value="Bacteria"/>
</dbReference>
<dbReference type="PANTHER" id="PTHR32309">
    <property type="entry name" value="TYROSINE-PROTEIN KINASE"/>
    <property type="match status" value="1"/>
</dbReference>
<dbReference type="AlphaFoldDB" id="A0A1G8J9H1"/>
<dbReference type="Gene3D" id="3.40.50.300">
    <property type="entry name" value="P-loop containing nucleotide triphosphate hydrolases"/>
    <property type="match status" value="1"/>
</dbReference>
<dbReference type="RefSeq" id="WP_036810499.1">
    <property type="nucleotide sequence ID" value="NZ_FNDC01000014.1"/>
</dbReference>
<evidence type="ECO:0000259" key="9">
    <source>
        <dbReference type="Pfam" id="PF13614"/>
    </source>
</evidence>